<dbReference type="EMBL" id="FYDG01000002">
    <property type="protein sequence ID" value="SNB64229.1"/>
    <property type="molecule type" value="Genomic_DNA"/>
</dbReference>
<dbReference type="Proteomes" id="UP000198418">
    <property type="component" value="Unassembled WGS sequence"/>
</dbReference>
<dbReference type="InterPro" id="IPR042245">
    <property type="entry name" value="Tgt2/MlaC_sf"/>
</dbReference>
<organism evidence="2 3">
    <name type="scientific">Rhodoblastus acidophilus</name>
    <name type="common">Rhodopseudomonas acidophila</name>
    <dbReference type="NCBI Taxonomy" id="1074"/>
    <lineage>
        <taxon>Bacteria</taxon>
        <taxon>Pseudomonadati</taxon>
        <taxon>Pseudomonadota</taxon>
        <taxon>Alphaproteobacteria</taxon>
        <taxon>Hyphomicrobiales</taxon>
        <taxon>Rhodoblastaceae</taxon>
        <taxon>Rhodoblastus</taxon>
    </lineage>
</organism>
<protein>
    <submittedName>
        <fullName evidence="2">Phospholipid transport system substrate-binding protein</fullName>
    </submittedName>
</protein>
<feature type="chain" id="PRO_5013347199" evidence="1">
    <location>
        <begin position="24"/>
        <end position="195"/>
    </location>
</feature>
<keyword evidence="1" id="KW-0732">Signal</keyword>
<dbReference type="InterPro" id="IPR008869">
    <property type="entry name" value="MlaC/ttg2D"/>
</dbReference>
<dbReference type="OrthoDB" id="7358716at2"/>
<evidence type="ECO:0000256" key="1">
    <source>
        <dbReference type="SAM" id="SignalP"/>
    </source>
</evidence>
<dbReference type="Gene3D" id="3.10.450.710">
    <property type="entry name" value="Tgt2/MlaC"/>
    <property type="match status" value="1"/>
</dbReference>
<feature type="signal peptide" evidence="1">
    <location>
        <begin position="1"/>
        <end position="23"/>
    </location>
</feature>
<evidence type="ECO:0000313" key="2">
    <source>
        <dbReference type="EMBL" id="SNB64229.1"/>
    </source>
</evidence>
<evidence type="ECO:0000313" key="3">
    <source>
        <dbReference type="Proteomes" id="UP000198418"/>
    </source>
</evidence>
<gene>
    <name evidence="2" type="ORF">SAMN06265338_1028</name>
</gene>
<dbReference type="RefSeq" id="WP_088519560.1">
    <property type="nucleotide sequence ID" value="NZ_FYDG01000002.1"/>
</dbReference>
<accession>A0A212QWZ7</accession>
<keyword evidence="3" id="KW-1185">Reference proteome</keyword>
<sequence>MFDRRAVLAFIAAIPAFAVPAVAADADEAVAIVQKLQDSQIDVLRQAGKMSLQQRFDALRPALDAAFDLDGMAKLAHGPGFDDLPAADRAEWVKSFGDYVAATYAQRFEFVEAKGFERDAKTAQRDGALVVSTRMIPTSGQPMPIDYVVKATPQGWRIGDILANGSISELTQWRRALRGLSLADLRKRTASLLER</sequence>
<dbReference type="AlphaFoldDB" id="A0A212QWZ7"/>
<reference evidence="3" key="1">
    <citation type="submission" date="2017-06" db="EMBL/GenBank/DDBJ databases">
        <authorList>
            <person name="Varghese N."/>
            <person name="Submissions S."/>
        </authorList>
    </citation>
    <scope>NUCLEOTIDE SEQUENCE [LARGE SCALE GENOMIC DNA]</scope>
    <source>
        <strain evidence="3">DSM 137</strain>
    </source>
</reference>
<dbReference type="Pfam" id="PF05494">
    <property type="entry name" value="MlaC"/>
    <property type="match status" value="1"/>
</dbReference>
<proteinExistence type="predicted"/>
<name>A0A212QWZ7_RHOAC</name>